<reference evidence="1" key="1">
    <citation type="submission" date="2022-07" db="EMBL/GenBank/DDBJ databases">
        <title>Phylogenomic reconstructions and comparative analyses of Kickxellomycotina fungi.</title>
        <authorList>
            <person name="Reynolds N.K."/>
            <person name="Stajich J.E."/>
            <person name="Barry K."/>
            <person name="Grigoriev I.V."/>
            <person name="Crous P."/>
            <person name="Smith M.E."/>
        </authorList>
    </citation>
    <scope>NUCLEOTIDE SEQUENCE</scope>
    <source>
        <strain evidence="1">BCRC 34381</strain>
    </source>
</reference>
<keyword evidence="2" id="KW-1185">Reference proteome</keyword>
<evidence type="ECO:0000313" key="2">
    <source>
        <dbReference type="Proteomes" id="UP001143981"/>
    </source>
</evidence>
<feature type="non-terminal residue" evidence="1">
    <location>
        <position position="297"/>
    </location>
</feature>
<sequence>MLAAHGEMSVLPSAWRRGVRLWVLPARRRLRRPSAAQFLPSRVIQRIAFYASAAVVDDDDFRDSSGRAQSTQDRISRTSQQLGAVCRNWRVAVLALFYRHYVLDINCTAMWISRYRRMVYTACPSISDNVKHLARAVQITAPFAGVFNGKVVQILEANGFGSTVFLGVQSLWFNFYAGTSIQVEEIEGVDRSIRQFSDYVSALYPNATAYHFRVSLFTDSEDSCMVGRLLSTLLGNRRDRPLQMVEYMHESSGVRLRGLVDVLGLTHISIKASANPADCVNLVRRNAATLVAADLGI</sequence>
<dbReference type="EMBL" id="JANBOI010000670">
    <property type="protein sequence ID" value="KAJ1729121.1"/>
    <property type="molecule type" value="Genomic_DNA"/>
</dbReference>
<organism evidence="1 2">
    <name type="scientific">Coemansia biformis</name>
    <dbReference type="NCBI Taxonomy" id="1286918"/>
    <lineage>
        <taxon>Eukaryota</taxon>
        <taxon>Fungi</taxon>
        <taxon>Fungi incertae sedis</taxon>
        <taxon>Zoopagomycota</taxon>
        <taxon>Kickxellomycotina</taxon>
        <taxon>Kickxellomycetes</taxon>
        <taxon>Kickxellales</taxon>
        <taxon>Kickxellaceae</taxon>
        <taxon>Coemansia</taxon>
    </lineage>
</organism>
<evidence type="ECO:0000313" key="1">
    <source>
        <dbReference type="EMBL" id="KAJ1729121.1"/>
    </source>
</evidence>
<proteinExistence type="predicted"/>
<comment type="caution">
    <text evidence="1">The sequence shown here is derived from an EMBL/GenBank/DDBJ whole genome shotgun (WGS) entry which is preliminary data.</text>
</comment>
<protein>
    <submittedName>
        <fullName evidence="1">Uncharacterized protein</fullName>
    </submittedName>
</protein>
<gene>
    <name evidence="1" type="ORF">LPJ61_003678</name>
</gene>
<dbReference type="AlphaFoldDB" id="A0A9W8CY00"/>
<accession>A0A9W8CY00</accession>
<dbReference type="OrthoDB" id="5517020at2759"/>
<dbReference type="Proteomes" id="UP001143981">
    <property type="component" value="Unassembled WGS sequence"/>
</dbReference>
<name>A0A9W8CY00_9FUNG</name>